<evidence type="ECO:0000256" key="6">
    <source>
        <dbReference type="ARBA" id="ARBA00022490"/>
    </source>
</evidence>
<evidence type="ECO:0000256" key="12">
    <source>
        <dbReference type="ARBA" id="ARBA00023134"/>
    </source>
</evidence>
<evidence type="ECO:0000256" key="9">
    <source>
        <dbReference type="ARBA" id="ARBA00022824"/>
    </source>
</evidence>
<protein>
    <recommendedName>
        <fullName evidence="14">GTPase IMAP family member 8</fullName>
    </recommendedName>
    <alternativeName>
        <fullName evidence="15">Immune-associated nucleotide-binding protein 9</fullName>
    </alternativeName>
</protein>
<dbReference type="Pfam" id="PF04548">
    <property type="entry name" value="AIG1"/>
    <property type="match status" value="1"/>
</dbReference>
<dbReference type="Gene3D" id="3.40.50.300">
    <property type="entry name" value="P-loop containing nucleotide triphosphate hydrolases"/>
    <property type="match status" value="1"/>
</dbReference>
<dbReference type="PROSITE" id="PS51720">
    <property type="entry name" value="G_AIG1"/>
    <property type="match status" value="1"/>
</dbReference>
<dbReference type="AlphaFoldDB" id="A0AAW1EYZ0"/>
<evidence type="ECO:0000256" key="11">
    <source>
        <dbReference type="ARBA" id="ARBA00023128"/>
    </source>
</evidence>
<dbReference type="PANTHER" id="PTHR10903">
    <property type="entry name" value="GTPASE, IMAP FAMILY MEMBER-RELATED"/>
    <property type="match status" value="1"/>
</dbReference>
<dbReference type="InterPro" id="IPR006703">
    <property type="entry name" value="G_AIG1"/>
</dbReference>
<dbReference type="InterPro" id="IPR027417">
    <property type="entry name" value="P-loop_NTPase"/>
</dbReference>
<proteinExistence type="inferred from homology"/>
<dbReference type="SUPFAM" id="SSF52540">
    <property type="entry name" value="P-loop containing nucleoside triphosphate hydrolases"/>
    <property type="match status" value="1"/>
</dbReference>
<reference evidence="17 18" key="1">
    <citation type="journal article" date="2024" name="Genome Biol. Evol.">
        <title>Chromosome-level genome assembly of the viviparous eelpout Zoarces viviparus.</title>
        <authorList>
            <person name="Fuhrmann N."/>
            <person name="Brasseur M.V."/>
            <person name="Bakowski C.E."/>
            <person name="Podsiadlowski L."/>
            <person name="Prost S."/>
            <person name="Krehenwinkel H."/>
            <person name="Mayer C."/>
        </authorList>
    </citation>
    <scope>NUCLEOTIDE SEQUENCE [LARGE SCALE GENOMIC DNA]</scope>
    <source>
        <strain evidence="17">NO-MEL_2022_Ind0_liver</strain>
    </source>
</reference>
<comment type="function">
    <text evidence="13">Exerts an anti-apoptotic effect in the immune system and is involved in responses to infections.</text>
</comment>
<name>A0AAW1EYZ0_ZOAVI</name>
<evidence type="ECO:0000313" key="18">
    <source>
        <dbReference type="Proteomes" id="UP001488805"/>
    </source>
</evidence>
<dbReference type="PANTHER" id="PTHR10903:SF188">
    <property type="entry name" value="GTPASE IMAP FAMILY MEMBER 2-LIKE-RELATED"/>
    <property type="match status" value="1"/>
</dbReference>
<dbReference type="InterPro" id="IPR045058">
    <property type="entry name" value="GIMA/IAN/Toc"/>
</dbReference>
<comment type="caution">
    <text evidence="17">The sequence shown here is derived from an EMBL/GenBank/DDBJ whole genome shotgun (WGS) entry which is preliminary data.</text>
</comment>
<comment type="subcellular location">
    <subcellularLocation>
        <location evidence="3">Cytoplasm</location>
        <location evidence="3">Cytosol</location>
    </subcellularLocation>
    <subcellularLocation>
        <location evidence="2">Endoplasmic reticulum</location>
    </subcellularLocation>
    <subcellularLocation>
        <location evidence="4">Golgi apparatus</location>
    </subcellularLocation>
    <subcellularLocation>
        <location evidence="1">Mitochondrion</location>
    </subcellularLocation>
</comment>
<evidence type="ECO:0000256" key="13">
    <source>
        <dbReference type="ARBA" id="ARBA00056809"/>
    </source>
</evidence>
<feature type="domain" description="AIG1-type G" evidence="16">
    <location>
        <begin position="169"/>
        <end position="371"/>
    </location>
</feature>
<gene>
    <name evidence="17" type="ORF">VZT92_013909</name>
</gene>
<dbReference type="Proteomes" id="UP001488805">
    <property type="component" value="Unassembled WGS sequence"/>
</dbReference>
<evidence type="ECO:0000259" key="16">
    <source>
        <dbReference type="PROSITE" id="PS51720"/>
    </source>
</evidence>
<evidence type="ECO:0000256" key="8">
    <source>
        <dbReference type="ARBA" id="ARBA00022741"/>
    </source>
</evidence>
<keyword evidence="18" id="KW-1185">Reference proteome</keyword>
<accession>A0AAW1EYZ0</accession>
<sequence>MSHKKISVVVLGSEAALKRALITVIIGGDEAVKRSVREETEIYENNNYMVIYTPDLNKLSEGIKNVFAINKEPDMSLLVVKEGFSTEEVWQQIDELHKLTGKRTEEFTVVLPLGHEHTGHYPFRCCEMSNLFSDMRRMAKERYLKPTSTSHAARPDEGMSMEVAGKSSDSRVNLVLMGMSGSGKSASGNTILGQRIFLSEPSSSPVTAECVAMDTDIGGRWVRVIDTPDIFDDDTDSSTKKQHVKKCRELSEGGSTVYLLVMHVSRFTDGERNILKKMEKAFGSKVHEQTLILFTREDDLKQGKKSQEDFMSSFTPDLKKIFAKCGNRCVWFENNAPPSGQVERLMKMVDQMVDQILTCRTKSWSGGSSCW</sequence>
<keyword evidence="10" id="KW-0333">Golgi apparatus</keyword>
<dbReference type="FunFam" id="3.40.50.300:FF:000536">
    <property type="entry name" value="GTPase IMAP family member 8"/>
    <property type="match status" value="1"/>
</dbReference>
<keyword evidence="6" id="KW-0963">Cytoplasm</keyword>
<keyword evidence="9" id="KW-0256">Endoplasmic reticulum</keyword>
<dbReference type="EMBL" id="JBCEZU010000112">
    <property type="protein sequence ID" value="KAK9527337.1"/>
    <property type="molecule type" value="Genomic_DNA"/>
</dbReference>
<organism evidence="17 18">
    <name type="scientific">Zoarces viviparus</name>
    <name type="common">Viviparous eelpout</name>
    <name type="synonym">Blennius viviparus</name>
    <dbReference type="NCBI Taxonomy" id="48416"/>
    <lineage>
        <taxon>Eukaryota</taxon>
        <taxon>Metazoa</taxon>
        <taxon>Chordata</taxon>
        <taxon>Craniata</taxon>
        <taxon>Vertebrata</taxon>
        <taxon>Euteleostomi</taxon>
        <taxon>Actinopterygii</taxon>
        <taxon>Neopterygii</taxon>
        <taxon>Teleostei</taxon>
        <taxon>Neoteleostei</taxon>
        <taxon>Acanthomorphata</taxon>
        <taxon>Eupercaria</taxon>
        <taxon>Perciformes</taxon>
        <taxon>Cottioidei</taxon>
        <taxon>Zoarcales</taxon>
        <taxon>Zoarcidae</taxon>
        <taxon>Zoarcinae</taxon>
        <taxon>Zoarces</taxon>
    </lineage>
</organism>
<keyword evidence="12" id="KW-0342">GTP-binding</keyword>
<dbReference type="GO" id="GO:0005829">
    <property type="term" value="C:cytosol"/>
    <property type="evidence" value="ECO:0007669"/>
    <property type="project" value="UniProtKB-SubCell"/>
</dbReference>
<evidence type="ECO:0000256" key="14">
    <source>
        <dbReference type="ARBA" id="ARBA00073539"/>
    </source>
</evidence>
<evidence type="ECO:0000313" key="17">
    <source>
        <dbReference type="EMBL" id="KAK9527337.1"/>
    </source>
</evidence>
<dbReference type="GO" id="GO:0005525">
    <property type="term" value="F:GTP binding"/>
    <property type="evidence" value="ECO:0007669"/>
    <property type="project" value="UniProtKB-KW"/>
</dbReference>
<keyword evidence="7" id="KW-0677">Repeat</keyword>
<dbReference type="GO" id="GO:0005783">
    <property type="term" value="C:endoplasmic reticulum"/>
    <property type="evidence" value="ECO:0007669"/>
    <property type="project" value="UniProtKB-SubCell"/>
</dbReference>
<evidence type="ECO:0000256" key="7">
    <source>
        <dbReference type="ARBA" id="ARBA00022737"/>
    </source>
</evidence>
<evidence type="ECO:0000256" key="5">
    <source>
        <dbReference type="ARBA" id="ARBA00008535"/>
    </source>
</evidence>
<dbReference type="GO" id="GO:0005794">
    <property type="term" value="C:Golgi apparatus"/>
    <property type="evidence" value="ECO:0007669"/>
    <property type="project" value="UniProtKB-SubCell"/>
</dbReference>
<evidence type="ECO:0000256" key="2">
    <source>
        <dbReference type="ARBA" id="ARBA00004240"/>
    </source>
</evidence>
<keyword evidence="11" id="KW-0496">Mitochondrion</keyword>
<evidence type="ECO:0000256" key="3">
    <source>
        <dbReference type="ARBA" id="ARBA00004514"/>
    </source>
</evidence>
<dbReference type="GO" id="GO:0005739">
    <property type="term" value="C:mitochondrion"/>
    <property type="evidence" value="ECO:0007669"/>
    <property type="project" value="UniProtKB-SubCell"/>
</dbReference>
<evidence type="ECO:0000256" key="4">
    <source>
        <dbReference type="ARBA" id="ARBA00004555"/>
    </source>
</evidence>
<evidence type="ECO:0000256" key="10">
    <source>
        <dbReference type="ARBA" id="ARBA00023034"/>
    </source>
</evidence>
<evidence type="ECO:0000256" key="1">
    <source>
        <dbReference type="ARBA" id="ARBA00004173"/>
    </source>
</evidence>
<evidence type="ECO:0000256" key="15">
    <source>
        <dbReference type="ARBA" id="ARBA00077278"/>
    </source>
</evidence>
<keyword evidence="8" id="KW-0547">Nucleotide-binding</keyword>
<comment type="similarity">
    <text evidence="5">Belongs to the TRAFAC class TrmE-Era-EngA-EngB-Septin-like GTPase superfamily. AIG1/Toc34/Toc159-like paraseptin GTPase family. IAN subfamily.</text>
</comment>